<dbReference type="OrthoDB" id="7221783at2"/>
<dbReference type="PANTHER" id="PTHR38781">
    <property type="entry name" value="ANTITOXIN DINJ-RELATED"/>
    <property type="match status" value="1"/>
</dbReference>
<accession>A0A1T0AU16</accession>
<name>A0A1T0AU16_9PAST</name>
<keyword evidence="4" id="KW-1185">Reference proteome</keyword>
<dbReference type="InterPro" id="IPR007337">
    <property type="entry name" value="RelB/DinJ"/>
</dbReference>
<dbReference type="Gene3D" id="1.10.1220.10">
    <property type="entry name" value="Met repressor-like"/>
    <property type="match status" value="1"/>
</dbReference>
<evidence type="ECO:0000256" key="1">
    <source>
        <dbReference type="ARBA" id="ARBA00010562"/>
    </source>
</evidence>
<evidence type="ECO:0000313" key="3">
    <source>
        <dbReference type="EMBL" id="OOS00232.1"/>
    </source>
</evidence>
<sequence length="82" mass="9181">MANLNIRVDDAIKQQAFLAFDKLGVTPSDAIRTFLAYVADTGKMPMKQIIVSDEDADLYALVKKRLAETDKIKETTLDELFS</sequence>
<dbReference type="GO" id="GO:0006351">
    <property type="term" value="P:DNA-templated transcription"/>
    <property type="evidence" value="ECO:0007669"/>
    <property type="project" value="TreeGrafter"/>
</dbReference>
<protein>
    <submittedName>
        <fullName evidence="3">Bifunctional antitoxin/transcriptional repressor RelB</fullName>
    </submittedName>
</protein>
<dbReference type="AlphaFoldDB" id="A0A1T0AU16"/>
<reference evidence="3 4" key="1">
    <citation type="submission" date="2017-02" db="EMBL/GenBank/DDBJ databases">
        <title>Draft genome sequence of Haemophilus paracuniculus CCUG 43573 type strain.</title>
        <authorList>
            <person name="Engstrom-Jakobsson H."/>
            <person name="Salva-Serra F."/>
            <person name="Thorell K."/>
            <person name="Gonzales-Siles L."/>
            <person name="Karlsson R."/>
            <person name="Boulund F."/>
            <person name="Engstrand L."/>
            <person name="Kristiansson E."/>
            <person name="Moore E."/>
        </authorList>
    </citation>
    <scope>NUCLEOTIDE SEQUENCE [LARGE SCALE GENOMIC DNA]</scope>
    <source>
        <strain evidence="3 4">CCUG 43573</strain>
    </source>
</reference>
<keyword evidence="2" id="KW-1277">Toxin-antitoxin system</keyword>
<gene>
    <name evidence="3" type="ORF">B0187_01735</name>
</gene>
<organism evidence="3 4">
    <name type="scientific">Haemophilus paracuniculus</name>
    <dbReference type="NCBI Taxonomy" id="734"/>
    <lineage>
        <taxon>Bacteria</taxon>
        <taxon>Pseudomonadati</taxon>
        <taxon>Pseudomonadota</taxon>
        <taxon>Gammaproteobacteria</taxon>
        <taxon>Pasteurellales</taxon>
        <taxon>Pasteurellaceae</taxon>
        <taxon>Haemophilus</taxon>
    </lineage>
</organism>
<dbReference type="GO" id="GO:0006355">
    <property type="term" value="P:regulation of DNA-templated transcription"/>
    <property type="evidence" value="ECO:0007669"/>
    <property type="project" value="InterPro"/>
</dbReference>
<comment type="similarity">
    <text evidence="1">Belongs to the RelB/DinJ antitoxin family.</text>
</comment>
<dbReference type="Proteomes" id="UP000190867">
    <property type="component" value="Unassembled WGS sequence"/>
</dbReference>
<comment type="caution">
    <text evidence="3">The sequence shown here is derived from an EMBL/GenBank/DDBJ whole genome shotgun (WGS) entry which is preliminary data.</text>
</comment>
<dbReference type="NCBIfam" id="TIGR02384">
    <property type="entry name" value="RelB_DinJ"/>
    <property type="match status" value="1"/>
</dbReference>
<dbReference type="Pfam" id="PF04221">
    <property type="entry name" value="RelB"/>
    <property type="match status" value="1"/>
</dbReference>
<dbReference type="NCBIfam" id="NF008412">
    <property type="entry name" value="PRK11235.1"/>
    <property type="match status" value="1"/>
</dbReference>
<proteinExistence type="inferred from homology"/>
<dbReference type="PANTHER" id="PTHR38781:SF1">
    <property type="entry name" value="ANTITOXIN DINJ-RELATED"/>
    <property type="match status" value="1"/>
</dbReference>
<evidence type="ECO:0000256" key="2">
    <source>
        <dbReference type="ARBA" id="ARBA00022649"/>
    </source>
</evidence>
<dbReference type="STRING" id="734.B0187_01735"/>
<evidence type="ECO:0000313" key="4">
    <source>
        <dbReference type="Proteomes" id="UP000190867"/>
    </source>
</evidence>
<dbReference type="RefSeq" id="WP_078236148.1">
    <property type="nucleotide sequence ID" value="NZ_MUYA01000003.1"/>
</dbReference>
<dbReference type="EMBL" id="MUYA01000003">
    <property type="protein sequence ID" value="OOS00232.1"/>
    <property type="molecule type" value="Genomic_DNA"/>
</dbReference>
<dbReference type="InterPro" id="IPR013321">
    <property type="entry name" value="Arc_rbn_hlx_hlx"/>
</dbReference>